<dbReference type="GO" id="GO:0008270">
    <property type="term" value="F:zinc ion binding"/>
    <property type="evidence" value="ECO:0007669"/>
    <property type="project" value="InterPro"/>
</dbReference>
<dbReference type="GO" id="GO:0031012">
    <property type="term" value="C:extracellular matrix"/>
    <property type="evidence" value="ECO:0007669"/>
    <property type="project" value="InterPro"/>
</dbReference>
<feature type="binding site" evidence="9">
    <location>
        <position position="68"/>
    </location>
    <ligand>
        <name>Zn(2+)</name>
        <dbReference type="ChEBI" id="CHEBI:29105"/>
        <label>2</label>
        <note>catalytic</note>
    </ligand>
</feature>
<feature type="binding site" evidence="9">
    <location>
        <position position="25"/>
    </location>
    <ligand>
        <name>Zn(2+)</name>
        <dbReference type="ChEBI" id="CHEBI:29105"/>
        <label>1</label>
    </ligand>
</feature>
<feature type="binding site" evidence="9">
    <location>
        <position position="30"/>
    </location>
    <ligand>
        <name>Ca(2+)</name>
        <dbReference type="ChEBI" id="CHEBI:29108"/>
        <label>1</label>
    </ligand>
</feature>
<feature type="binding site" evidence="9">
    <location>
        <position position="8"/>
    </location>
    <ligand>
        <name>Ca(2+)</name>
        <dbReference type="ChEBI" id="CHEBI:29108"/>
        <label>3</label>
    </ligand>
</feature>
<reference evidence="12" key="2">
    <citation type="journal article" date="2012" name="Fish Shellfish Immunol.">
        <title>Immune gene mining by pyrosequencing in the rockshell, Thais clavigera.</title>
        <authorList>
            <person name="Rhee J.S."/>
            <person name="Kim B.M."/>
            <person name="Jeong C.B."/>
            <person name="Horiguchi T."/>
            <person name="Lee Y.M."/>
            <person name="Kim I.C."/>
            <person name="Lee J.S."/>
        </authorList>
    </citation>
    <scope>NUCLEOTIDE SEQUENCE</scope>
</reference>
<dbReference type="GO" id="GO:0030198">
    <property type="term" value="P:extracellular matrix organization"/>
    <property type="evidence" value="ECO:0007669"/>
    <property type="project" value="TreeGrafter"/>
</dbReference>
<feature type="binding site" evidence="9">
    <location>
        <position position="54"/>
    </location>
    <ligand>
        <name>Zn(2+)</name>
        <dbReference type="ChEBI" id="CHEBI:29105"/>
        <label>2</label>
        <note>catalytic</note>
    </ligand>
</feature>
<keyword evidence="6 9" id="KW-0862">Zinc</keyword>
<evidence type="ECO:0000256" key="1">
    <source>
        <dbReference type="ARBA" id="ARBA00010370"/>
    </source>
</evidence>
<evidence type="ECO:0000256" key="10">
    <source>
        <dbReference type="PROSITE-ProRule" id="PRU01011"/>
    </source>
</evidence>
<dbReference type="SMART" id="SM00235">
    <property type="entry name" value="ZnMc"/>
    <property type="match status" value="1"/>
</dbReference>
<dbReference type="Pfam" id="PF00413">
    <property type="entry name" value="Peptidase_M10"/>
    <property type="match status" value="1"/>
</dbReference>
<feature type="binding site" evidence="9">
    <location>
        <position position="138"/>
    </location>
    <ligand>
        <name>Ca(2+)</name>
        <dbReference type="ChEBI" id="CHEBI:29108"/>
        <label>4</label>
    </ligand>
</feature>
<feature type="binding site" evidence="9">
    <location>
        <position position="23"/>
    </location>
    <ligand>
        <name>Ca(2+)</name>
        <dbReference type="ChEBI" id="CHEBI:29108"/>
        <label>2</label>
    </ligand>
</feature>
<keyword evidence="5" id="KW-0378">Hydrolase</keyword>
<feature type="binding site" evidence="9">
    <location>
        <position position="184"/>
    </location>
    <ligand>
        <name>Ca(2+)</name>
        <dbReference type="ChEBI" id="CHEBI:29108"/>
        <label>4</label>
    </ligand>
</feature>
<feature type="binding site" evidence="9">
    <location>
        <position position="15"/>
    </location>
    <ligand>
        <name>Zn(2+)</name>
        <dbReference type="ChEBI" id="CHEBI:29105"/>
        <label>1</label>
    </ligand>
</feature>
<feature type="binding site" evidence="9">
    <location>
        <position position="231"/>
    </location>
    <ligand>
        <name>Ca(2+)</name>
        <dbReference type="ChEBI" id="CHEBI:29108"/>
        <label>5</label>
    </ligand>
</feature>
<dbReference type="InterPro" id="IPR033739">
    <property type="entry name" value="M10A_MMP"/>
</dbReference>
<evidence type="ECO:0000259" key="11">
    <source>
        <dbReference type="SMART" id="SM00235"/>
    </source>
</evidence>
<dbReference type="Gene3D" id="3.40.390.10">
    <property type="entry name" value="Collagenase (Catalytic Domain)"/>
    <property type="match status" value="1"/>
</dbReference>
<feature type="binding site" evidence="9">
    <location>
        <position position="7"/>
    </location>
    <ligand>
        <name>Ca(2+)</name>
        <dbReference type="ChEBI" id="CHEBI:29108"/>
        <label>3</label>
    </ligand>
</feature>
<dbReference type="InterPro" id="IPR021190">
    <property type="entry name" value="Pept_M10A"/>
</dbReference>
<evidence type="ECO:0000256" key="6">
    <source>
        <dbReference type="ARBA" id="ARBA00022833"/>
    </source>
</evidence>
<dbReference type="AlphaFoldDB" id="H8ZQE5"/>
<dbReference type="MEROPS" id="M10.010"/>
<proteinExistence type="evidence at transcript level"/>
<evidence type="ECO:0000256" key="8">
    <source>
        <dbReference type="PIRSR" id="PIRSR621190-1"/>
    </source>
</evidence>
<dbReference type="GO" id="GO:0006508">
    <property type="term" value="P:proteolysis"/>
    <property type="evidence" value="ECO:0007669"/>
    <property type="project" value="UniProtKB-KW"/>
</dbReference>
<dbReference type="InterPro" id="IPR036375">
    <property type="entry name" value="Hemopexin-like_dom_sf"/>
</dbReference>
<evidence type="ECO:0000256" key="2">
    <source>
        <dbReference type="ARBA" id="ARBA00022670"/>
    </source>
</evidence>
<name>H8ZQE5_REICL</name>
<dbReference type="Pfam" id="PF00045">
    <property type="entry name" value="Hemopexin"/>
    <property type="match status" value="1"/>
</dbReference>
<keyword evidence="4" id="KW-0732">Signal</keyword>
<comment type="cofactor">
    <cofactor evidence="9">
        <name>Ca(2+)</name>
        <dbReference type="ChEBI" id="CHEBI:29108"/>
    </cofactor>
    <text evidence="9">Can bind about 5 Ca(2+) ions per subunit.</text>
</comment>
<evidence type="ECO:0000313" key="12">
    <source>
        <dbReference type="EMBL" id="AET43958.1"/>
    </source>
</evidence>
<dbReference type="EMBL" id="JN413216">
    <property type="protein sequence ID" value="AET43958.1"/>
    <property type="molecule type" value="mRNA"/>
</dbReference>
<reference evidence="12" key="1">
    <citation type="submission" date="2011-08" db="EMBL/GenBank/DDBJ databases">
        <authorList>
            <person name="Kim B.-M."/>
            <person name="Rhee J.-S."/>
            <person name="Lee J.-S."/>
        </authorList>
    </citation>
    <scope>NUCLEOTIDE SEQUENCE</scope>
</reference>
<dbReference type="GO" id="GO:0030574">
    <property type="term" value="P:collagen catabolic process"/>
    <property type="evidence" value="ECO:0007669"/>
    <property type="project" value="TreeGrafter"/>
</dbReference>
<feature type="binding site" evidence="9">
    <location>
        <position position="50"/>
    </location>
    <ligand>
        <name>Zn(2+)</name>
        <dbReference type="ChEBI" id="CHEBI:29105"/>
        <label>2</label>
        <note>catalytic</note>
    </ligand>
</feature>
<feature type="binding site" evidence="9">
    <location>
        <position position="60"/>
    </location>
    <ligand>
        <name>Zn(2+)</name>
        <dbReference type="ChEBI" id="CHEBI:29105"/>
        <label>2</label>
        <note>catalytic</note>
    </ligand>
</feature>
<organism evidence="12">
    <name type="scientific">Reishia clavigera</name>
    <name type="common">Sea snail</name>
    <name type="synonym">Purpura clavigera</name>
    <dbReference type="NCBI Taxonomy" id="272940"/>
    <lineage>
        <taxon>Eukaryota</taxon>
        <taxon>Metazoa</taxon>
        <taxon>Spiralia</taxon>
        <taxon>Lophotrochozoa</taxon>
        <taxon>Mollusca</taxon>
        <taxon>Gastropoda</taxon>
        <taxon>Caenogastropoda</taxon>
        <taxon>Neogastropoda</taxon>
        <taxon>Muricoidea</taxon>
        <taxon>Muricidae</taxon>
        <taxon>Reishia</taxon>
    </lineage>
</organism>
<dbReference type="PANTHER" id="PTHR10201">
    <property type="entry name" value="MATRIX METALLOPROTEINASE"/>
    <property type="match status" value="1"/>
</dbReference>
<evidence type="ECO:0000256" key="5">
    <source>
        <dbReference type="ARBA" id="ARBA00022801"/>
    </source>
</evidence>
<feature type="binding site" evidence="9">
    <location>
        <position position="28"/>
    </location>
    <ligand>
        <name>Ca(2+)</name>
        <dbReference type="ChEBI" id="CHEBI:29108"/>
        <label>1</label>
    </ligand>
</feature>
<dbReference type="SUPFAM" id="SSF50923">
    <property type="entry name" value="Hemopexin-like domain"/>
    <property type="match status" value="1"/>
</dbReference>
<evidence type="ECO:0000256" key="3">
    <source>
        <dbReference type="ARBA" id="ARBA00022723"/>
    </source>
</evidence>
<dbReference type="InterPro" id="IPR006026">
    <property type="entry name" value="Peptidase_Metallo"/>
</dbReference>
<evidence type="ECO:0000256" key="7">
    <source>
        <dbReference type="ARBA" id="ARBA00023049"/>
    </source>
</evidence>
<dbReference type="SMART" id="SM00120">
    <property type="entry name" value="HX"/>
    <property type="match status" value="3"/>
</dbReference>
<dbReference type="CDD" id="cd04278">
    <property type="entry name" value="ZnMc_MMP"/>
    <property type="match status" value="1"/>
</dbReference>
<feature type="non-terminal residue" evidence="12">
    <location>
        <position position="1"/>
    </location>
</feature>
<evidence type="ECO:0000256" key="4">
    <source>
        <dbReference type="ARBA" id="ARBA00022729"/>
    </source>
</evidence>
<dbReference type="InterPro" id="IPR018487">
    <property type="entry name" value="Hemopexin-like_repeat"/>
</dbReference>
<comment type="cofactor">
    <cofactor evidence="9">
        <name>Zn(2+)</name>
        <dbReference type="ChEBI" id="CHEBI:29105"/>
    </cofactor>
    <text evidence="9">Binds 2 Zn(2+) ions per subunit.</text>
</comment>
<feature type="binding site" evidence="9">
    <location>
        <position position="186"/>
    </location>
    <ligand>
        <name>Ca(2+)</name>
        <dbReference type="ChEBI" id="CHEBI:29108"/>
        <label>5</label>
    </ligand>
</feature>
<keyword evidence="7" id="KW-0482">Metalloprotease</keyword>
<feature type="repeat" description="Hemopexin" evidence="10">
    <location>
        <begin position="180"/>
        <end position="226"/>
    </location>
</feature>
<feature type="active site" evidence="8">
    <location>
        <position position="51"/>
    </location>
</feature>
<feature type="binding site" evidence="9">
    <location>
        <position position="30"/>
    </location>
    <ligand>
        <name>Ca(2+)</name>
        <dbReference type="ChEBI" id="CHEBI:29108"/>
        <label>3</label>
    </ligand>
</feature>
<feature type="domain" description="Peptidase metallopeptidase" evidence="11">
    <location>
        <begin position="2"/>
        <end position="95"/>
    </location>
</feature>
<feature type="non-terminal residue" evidence="12">
    <location>
        <position position="278"/>
    </location>
</feature>
<keyword evidence="2" id="KW-0645">Protease</keyword>
<protein>
    <submittedName>
        <fullName evidence="12">Matrix Metalloproteinase</fullName>
    </submittedName>
</protein>
<keyword evidence="9" id="KW-0106">Calcium</keyword>
<keyword evidence="3 9" id="KW-0479">Metal-binding</keyword>
<dbReference type="SUPFAM" id="SSF55486">
    <property type="entry name" value="Metalloproteases ('zincins'), catalytic domain"/>
    <property type="match status" value="1"/>
</dbReference>
<accession>H8ZQE5</accession>
<comment type="similarity">
    <text evidence="1">Belongs to the peptidase M10A family.</text>
</comment>
<dbReference type="PANTHER" id="PTHR10201:SF291">
    <property type="entry name" value="MATRIX METALLOPROTEINASE 1, ISOFORM C-RELATED"/>
    <property type="match status" value="1"/>
</dbReference>
<dbReference type="PROSITE" id="PS51642">
    <property type="entry name" value="HEMOPEXIN_2"/>
    <property type="match status" value="1"/>
</dbReference>
<dbReference type="GO" id="GO:0004222">
    <property type="term" value="F:metalloendopeptidase activity"/>
    <property type="evidence" value="ECO:0007669"/>
    <property type="project" value="InterPro"/>
</dbReference>
<dbReference type="InterPro" id="IPR024079">
    <property type="entry name" value="MetalloPept_cat_dom_sf"/>
</dbReference>
<feature type="binding site" evidence="9">
    <location>
        <position position="27"/>
    </location>
    <ligand>
        <name>Ca(2+)</name>
        <dbReference type="ChEBI" id="CHEBI:29108"/>
        <label>3</label>
    </ligand>
</feature>
<dbReference type="Gene3D" id="2.110.10.10">
    <property type="entry name" value="Hemopexin-like domain"/>
    <property type="match status" value="1"/>
</dbReference>
<dbReference type="PRINTS" id="PR00138">
    <property type="entry name" value="MATRIXIN"/>
</dbReference>
<evidence type="ECO:0000256" key="9">
    <source>
        <dbReference type="PIRSR" id="PIRSR621190-2"/>
    </source>
</evidence>
<dbReference type="InterPro" id="IPR001818">
    <property type="entry name" value="Pept_M10_metallopeptidase"/>
</dbReference>
<sequence length="278" mass="31421">GTYNSFDGRGKVLAHAYYPTNGDTHFDDDEKWLRRSFGSDGTDLEVVAAHEFGHALGLGHSHNPDSLMAPYYKTYESEWELHNDDISGIQSLYGVPNVKPDTSTASSTATTTKGTTTMSLSTTTLRTSRGVNCSVTFDAVTLGLDGFGYGFNGLDVYKMGASGLEPGYPKKIQDVFPQSPNSPDLAFKIQRLNHIYIFKGNRMWRYTDNKLDFNFPKQIKNVPIGRHMNFAIVLKNNWSSEQIYIFGDSVFWEFNKYTEDFVPRYELQISTYWKGISE</sequence>